<protein>
    <submittedName>
        <fullName evidence="1">Uncharacterized protein</fullName>
    </submittedName>
</protein>
<evidence type="ECO:0000313" key="1">
    <source>
        <dbReference type="EMBL" id="KAJ9110883.1"/>
    </source>
</evidence>
<reference evidence="1" key="1">
    <citation type="submission" date="2023-04" db="EMBL/GenBank/DDBJ databases">
        <title>Draft Genome sequencing of Naganishia species isolated from polar environments using Oxford Nanopore Technology.</title>
        <authorList>
            <person name="Leo P."/>
            <person name="Venkateswaran K."/>
        </authorList>
    </citation>
    <scope>NUCLEOTIDE SEQUENCE</scope>
    <source>
        <strain evidence="1">MNA-CCFEE 5261</strain>
    </source>
</reference>
<proteinExistence type="predicted"/>
<organism evidence="1 2">
    <name type="scientific">Naganishia cerealis</name>
    <dbReference type="NCBI Taxonomy" id="610337"/>
    <lineage>
        <taxon>Eukaryota</taxon>
        <taxon>Fungi</taxon>
        <taxon>Dikarya</taxon>
        <taxon>Basidiomycota</taxon>
        <taxon>Agaricomycotina</taxon>
        <taxon>Tremellomycetes</taxon>
        <taxon>Filobasidiales</taxon>
        <taxon>Filobasidiaceae</taxon>
        <taxon>Naganishia</taxon>
    </lineage>
</organism>
<name>A0ACC2WHK7_9TREE</name>
<dbReference type="Proteomes" id="UP001241377">
    <property type="component" value="Unassembled WGS sequence"/>
</dbReference>
<dbReference type="EMBL" id="JASBWR010000010">
    <property type="protein sequence ID" value="KAJ9110883.1"/>
    <property type="molecule type" value="Genomic_DNA"/>
</dbReference>
<gene>
    <name evidence="1" type="ORF">QFC19_001392</name>
</gene>
<evidence type="ECO:0000313" key="2">
    <source>
        <dbReference type="Proteomes" id="UP001241377"/>
    </source>
</evidence>
<accession>A0ACC2WHK7</accession>
<keyword evidence="2" id="KW-1185">Reference proteome</keyword>
<sequence>MPLPDLGIKQEVRVCESCWSKSPKAKLANSDVLSKNDPNTPPVPTKRTLRTGAGFDADMQRAIALSLAESQNGAALSHGHVPSQPGRILEGTDEIQNARVDEEDEELRLAIEASLEEMRRVKPSAPVGEDENSTPTASTYHQNATGYIVEPEYKPLPTYDLSAREAETMLTFAQTVDHAVAFGDQDFRRFPHVHALHEQATALSGKLIRNIEEKNTKNRRSMSLHCLEETVAHRKLSCQYTEMLGEMQEQLTNAIRRYDSLLTEQDNYARHQAELRRQAQLQQQYQQPIQSQYAYMPPHGYPSANPVGRSQYPYQQGFAYGYPNQSSAYESMPAGPYPPATAPSQPYPDNIHQGQQQTSMRPQSYAFPPQSELARIENQHLEQAQQPLMANQASATAHELTRQSSYLQAQRTPLPVSPQPVHTAPSQPRPHHETHQQYPTSNEPVPKETDYQAVPPQERGQQYQSFPAFPDAPSQVLQAPPNTAEKPKEALLIEL</sequence>
<comment type="caution">
    <text evidence="1">The sequence shown here is derived from an EMBL/GenBank/DDBJ whole genome shotgun (WGS) entry which is preliminary data.</text>
</comment>